<protein>
    <submittedName>
        <fullName evidence="3">Uncharacterized protein</fullName>
    </submittedName>
</protein>
<feature type="region of interest" description="Disordered" evidence="1">
    <location>
        <begin position="1"/>
        <end position="48"/>
    </location>
</feature>
<feature type="region of interest" description="Disordered" evidence="1">
    <location>
        <begin position="71"/>
        <end position="107"/>
    </location>
</feature>
<keyword evidence="2" id="KW-0812">Transmembrane</keyword>
<dbReference type="Proteomes" id="UP000255000">
    <property type="component" value="Unassembled WGS sequence"/>
</dbReference>
<organism evidence="3 4">
    <name type="scientific">Pannonibacter phragmitetus</name>
    <dbReference type="NCBI Taxonomy" id="121719"/>
    <lineage>
        <taxon>Bacteria</taxon>
        <taxon>Pseudomonadati</taxon>
        <taxon>Pseudomonadota</taxon>
        <taxon>Alphaproteobacteria</taxon>
        <taxon>Hyphomicrobiales</taxon>
        <taxon>Stappiaceae</taxon>
        <taxon>Pannonibacter</taxon>
    </lineage>
</organism>
<accession>A0A378ZXL1</accession>
<dbReference type="AlphaFoldDB" id="A0A378ZXL1"/>
<keyword evidence="2" id="KW-0472">Membrane</keyword>
<dbReference type="EMBL" id="UGSK01000001">
    <property type="protein sequence ID" value="SUB01962.1"/>
    <property type="molecule type" value="Genomic_DNA"/>
</dbReference>
<sequence>MTGADRTATGSSAPEPERQAQAGNTRMDAPPMATIRTGRKTRPEDEASLRPLGMAIVFGVMLAAAVAFLGSSPSAHEPGQDNAARQDMQHPAQAGKDLRHLQALRSG</sequence>
<gene>
    <name evidence="3" type="ORF">NCTC13350_02911</name>
</gene>
<evidence type="ECO:0000313" key="4">
    <source>
        <dbReference type="Proteomes" id="UP000255000"/>
    </source>
</evidence>
<feature type="transmembrane region" description="Helical" evidence="2">
    <location>
        <begin position="49"/>
        <end position="69"/>
    </location>
</feature>
<reference evidence="3 4" key="1">
    <citation type="submission" date="2018-06" db="EMBL/GenBank/DDBJ databases">
        <authorList>
            <consortium name="Pathogen Informatics"/>
            <person name="Doyle S."/>
        </authorList>
    </citation>
    <scope>NUCLEOTIDE SEQUENCE [LARGE SCALE GENOMIC DNA]</scope>
    <source>
        <strain evidence="3 4">NCTC13350</strain>
    </source>
</reference>
<evidence type="ECO:0000256" key="1">
    <source>
        <dbReference type="SAM" id="MobiDB-lite"/>
    </source>
</evidence>
<evidence type="ECO:0000256" key="2">
    <source>
        <dbReference type="SAM" id="Phobius"/>
    </source>
</evidence>
<evidence type="ECO:0000313" key="3">
    <source>
        <dbReference type="EMBL" id="SUB01962.1"/>
    </source>
</evidence>
<name>A0A378ZXL1_9HYPH</name>
<proteinExistence type="predicted"/>
<keyword evidence="2" id="KW-1133">Transmembrane helix</keyword>